<dbReference type="PANTHER" id="PTHR21037">
    <property type="entry name" value="39S RIBOSOMAL PROTEIN L14, MITOCHONDRIAL"/>
    <property type="match status" value="1"/>
</dbReference>
<protein>
    <submittedName>
        <fullName evidence="1">Chromosome 1 open reading frame 53</fullName>
    </submittedName>
</protein>
<dbReference type="AlphaFoldDB" id="A0A7M4G2M9"/>
<proteinExistence type="predicted"/>
<dbReference type="GeneTree" id="ENSGT00390000016548"/>
<accession>A0A7M4G2M9</accession>
<name>A0A7M4G2M9_CROPO</name>
<evidence type="ECO:0000313" key="2">
    <source>
        <dbReference type="Proteomes" id="UP000594220"/>
    </source>
</evidence>
<sequence>TGSGVLLALSGMPPALLGPWDRPLRGQCLLAHSLAGTLGGGHWHSGWGGTSDHDQIRGPRETTGRLGMHSAEAVCFCFKAGRHTYVDPLTGYLVFTQVAHLQRGKCCGSACRHCPYDQANVKDPSKKKRFNSFFYV</sequence>
<reference evidence="1" key="2">
    <citation type="submission" date="2025-09" db="UniProtKB">
        <authorList>
            <consortium name="Ensembl"/>
        </authorList>
    </citation>
    <scope>IDENTIFICATION</scope>
</reference>
<reference evidence="1" key="1">
    <citation type="submission" date="2025-08" db="UniProtKB">
        <authorList>
            <consortium name="Ensembl"/>
        </authorList>
    </citation>
    <scope>IDENTIFICATION</scope>
</reference>
<gene>
    <name evidence="1" type="primary">C1orf53</name>
</gene>
<evidence type="ECO:0000313" key="1">
    <source>
        <dbReference type="Ensembl" id="ENSCPRP00005025767.1"/>
    </source>
</evidence>
<keyword evidence="2" id="KW-1185">Reference proteome</keyword>
<dbReference type="InterPro" id="IPR040807">
    <property type="entry name" value="DUF5522"/>
</dbReference>
<dbReference type="Proteomes" id="UP000594220">
    <property type="component" value="Unplaced"/>
</dbReference>
<dbReference type="Ensembl" id="ENSCPRT00005030097.1">
    <property type="protein sequence ID" value="ENSCPRP00005025767.1"/>
    <property type="gene ID" value="ENSCPRG00005017868.1"/>
</dbReference>
<organism evidence="1 2">
    <name type="scientific">Crocodylus porosus</name>
    <name type="common">Saltwater crocodile</name>
    <name type="synonym">Estuarine crocodile</name>
    <dbReference type="NCBI Taxonomy" id="8502"/>
    <lineage>
        <taxon>Eukaryota</taxon>
        <taxon>Metazoa</taxon>
        <taxon>Chordata</taxon>
        <taxon>Craniata</taxon>
        <taxon>Vertebrata</taxon>
        <taxon>Euteleostomi</taxon>
        <taxon>Archelosauria</taxon>
        <taxon>Archosauria</taxon>
        <taxon>Crocodylia</taxon>
        <taxon>Longirostres</taxon>
        <taxon>Crocodylidae</taxon>
        <taxon>Crocodylus</taxon>
    </lineage>
</organism>
<dbReference type="PANTHER" id="PTHR21037:SF2">
    <property type="entry name" value="SIMILAR TO NOVEL PROTEIN"/>
    <property type="match status" value="1"/>
</dbReference>
<dbReference type="Pfam" id="PF17653">
    <property type="entry name" value="DUF5522"/>
    <property type="match status" value="1"/>
</dbReference>